<organism evidence="2 3">
    <name type="scientific">Myceligenerans pegani</name>
    <dbReference type="NCBI Taxonomy" id="2776917"/>
    <lineage>
        <taxon>Bacteria</taxon>
        <taxon>Bacillati</taxon>
        <taxon>Actinomycetota</taxon>
        <taxon>Actinomycetes</taxon>
        <taxon>Micrococcales</taxon>
        <taxon>Promicromonosporaceae</taxon>
        <taxon>Myceligenerans</taxon>
    </lineage>
</organism>
<name>A0ABR9MTW1_9MICO</name>
<protein>
    <submittedName>
        <fullName evidence="2">Uncharacterized protein</fullName>
    </submittedName>
</protein>
<evidence type="ECO:0000313" key="3">
    <source>
        <dbReference type="Proteomes" id="UP000625527"/>
    </source>
</evidence>
<dbReference type="Proteomes" id="UP000625527">
    <property type="component" value="Unassembled WGS sequence"/>
</dbReference>
<feature type="region of interest" description="Disordered" evidence="1">
    <location>
        <begin position="79"/>
        <end position="112"/>
    </location>
</feature>
<sequence length="112" mass="12148">MNVFESEEDFWAESAYDLASARPSHVWQVGDRVRVMDGPRMLLGAVGMVVEVDLPGAWPVRVHIGQRGFGRALLAAHELGPADRKPTNNRGTSPGTGCSRASKPAQDPTSHR</sequence>
<reference evidence="2 3" key="1">
    <citation type="submission" date="2020-10" db="EMBL/GenBank/DDBJ databases">
        <title>Myceligenerans pegani sp. nov., an endophytic actinomycete isolated from Peganum harmala L. in Xinjiang, China.</title>
        <authorList>
            <person name="Xin L."/>
        </authorList>
    </citation>
    <scope>NUCLEOTIDE SEQUENCE [LARGE SCALE GENOMIC DNA]</scope>
    <source>
        <strain evidence="2 3">TRM65318</strain>
    </source>
</reference>
<comment type="caution">
    <text evidence="2">The sequence shown here is derived from an EMBL/GenBank/DDBJ whole genome shotgun (WGS) entry which is preliminary data.</text>
</comment>
<gene>
    <name evidence="2" type="ORF">IHE71_03655</name>
</gene>
<accession>A0ABR9MTW1</accession>
<evidence type="ECO:0000313" key="2">
    <source>
        <dbReference type="EMBL" id="MBE1874804.1"/>
    </source>
</evidence>
<dbReference type="RefSeq" id="WP_192861380.1">
    <property type="nucleotide sequence ID" value="NZ_JADAQT010000049.1"/>
</dbReference>
<keyword evidence="3" id="KW-1185">Reference proteome</keyword>
<dbReference type="EMBL" id="JADAQT010000049">
    <property type="protein sequence ID" value="MBE1874804.1"/>
    <property type="molecule type" value="Genomic_DNA"/>
</dbReference>
<proteinExistence type="predicted"/>
<evidence type="ECO:0000256" key="1">
    <source>
        <dbReference type="SAM" id="MobiDB-lite"/>
    </source>
</evidence>